<comment type="caution">
    <text evidence="2">The sequence shown here is derived from an EMBL/GenBank/DDBJ whole genome shotgun (WGS) entry which is preliminary data.</text>
</comment>
<keyword evidence="3" id="KW-1185">Reference proteome</keyword>
<dbReference type="EMBL" id="LUEZ02000080">
    <property type="protein sequence ID" value="RDB19428.1"/>
    <property type="molecule type" value="Genomic_DNA"/>
</dbReference>
<organism evidence="2 3">
    <name type="scientific">Hypsizygus marmoreus</name>
    <name type="common">White beech mushroom</name>
    <name type="synonym">Agaricus marmoreus</name>
    <dbReference type="NCBI Taxonomy" id="39966"/>
    <lineage>
        <taxon>Eukaryota</taxon>
        <taxon>Fungi</taxon>
        <taxon>Dikarya</taxon>
        <taxon>Basidiomycota</taxon>
        <taxon>Agaricomycotina</taxon>
        <taxon>Agaricomycetes</taxon>
        <taxon>Agaricomycetidae</taxon>
        <taxon>Agaricales</taxon>
        <taxon>Tricholomatineae</taxon>
        <taxon>Lyophyllaceae</taxon>
        <taxon>Hypsizygus</taxon>
    </lineage>
</organism>
<dbReference type="AlphaFoldDB" id="A0A369JC21"/>
<name>A0A369JC21_HYPMA</name>
<dbReference type="Proteomes" id="UP000076154">
    <property type="component" value="Unassembled WGS sequence"/>
</dbReference>
<reference evidence="2" key="1">
    <citation type="submission" date="2018-04" db="EMBL/GenBank/DDBJ databases">
        <title>Whole genome sequencing of Hypsizygus marmoreus.</title>
        <authorList>
            <person name="Choi I.-G."/>
            <person name="Min B."/>
            <person name="Kim J.-G."/>
            <person name="Kim S."/>
            <person name="Oh Y.-L."/>
            <person name="Kong W.-S."/>
            <person name="Park H."/>
            <person name="Jeong J."/>
            <person name="Song E.-S."/>
        </authorList>
    </citation>
    <scope>NUCLEOTIDE SEQUENCE [LARGE SCALE GENOMIC DNA]</scope>
    <source>
        <strain evidence="2">51987-8</strain>
    </source>
</reference>
<evidence type="ECO:0000313" key="2">
    <source>
        <dbReference type="EMBL" id="RDB19428.1"/>
    </source>
</evidence>
<dbReference type="OrthoDB" id="2322999at2759"/>
<sequence>MWTSYSLYRAGSKQYESGYKHRGRSQANSKQQLLKSKEPERTTVARYTTMAPTVLEYSSAVVSSLPDEGLAIGMYEKSKASEIVYGAIKDAISRHSATEKFGIRIIHHPFIEPPPQPNENSGRVVTPILKDSDRVVRAGNVTLVADITTLPQDVLERLVPVSWGFKGDGSIFPLEYALSDNPSKDKLTDSDLALVADIETILAGKAFGSILGLSLLAYQAVGVSSALGGGRVVLPFEFAEFIPGDTRHETAWAFGPGEGEVTVQGLVCSGGGGQAWQQVVPLGGGRVVVNNYPGAGPAGYPGYGPYPSY</sequence>
<gene>
    <name evidence="2" type="ORF">Hypma_013527</name>
</gene>
<feature type="compositionally biased region" description="Polar residues" evidence="1">
    <location>
        <begin position="25"/>
        <end position="34"/>
    </location>
</feature>
<feature type="region of interest" description="Disordered" evidence="1">
    <location>
        <begin position="18"/>
        <end position="39"/>
    </location>
</feature>
<protein>
    <submittedName>
        <fullName evidence="2">Uncharacterized protein</fullName>
    </submittedName>
</protein>
<dbReference type="InParanoid" id="A0A369JC21"/>
<evidence type="ECO:0000313" key="3">
    <source>
        <dbReference type="Proteomes" id="UP000076154"/>
    </source>
</evidence>
<accession>A0A369JC21</accession>
<evidence type="ECO:0000256" key="1">
    <source>
        <dbReference type="SAM" id="MobiDB-lite"/>
    </source>
</evidence>
<proteinExistence type="predicted"/>